<feature type="domain" description="Response regulatory" evidence="7">
    <location>
        <begin position="9"/>
        <end position="125"/>
    </location>
</feature>
<comment type="caution">
    <text evidence="8">The sequence shown here is derived from an EMBL/GenBank/DDBJ whole genome shotgun (WGS) entry which is preliminary data.</text>
</comment>
<dbReference type="CDD" id="cd17535">
    <property type="entry name" value="REC_NarL-like"/>
    <property type="match status" value="1"/>
</dbReference>
<keyword evidence="1 5" id="KW-0597">Phosphoprotein</keyword>
<dbReference type="InterPro" id="IPR000792">
    <property type="entry name" value="Tscrpt_reg_LuxR_C"/>
</dbReference>
<sequence length="211" mass="23997">MRPSDDTIKVIIVDDHRLFNDGLNAMLRSEPEIEVLAQVYDSREAEHKIAELKPDVVLVDFNMPHINGIDLTKQLTAKRGDTKVLILSMYNEEMYIESFRKAGSRGYLFKTASVGEVVSAIRKVHDGDLHFPATYTKSNHADDLFLKKLKLSSREIEVIKLVKAGLKTKEIAEKLNISFYTAETHRKNIKLKIGVEGEAAFLRFIYSSELE</sequence>
<evidence type="ECO:0000256" key="3">
    <source>
        <dbReference type="ARBA" id="ARBA00023125"/>
    </source>
</evidence>
<dbReference type="Proteomes" id="UP001319200">
    <property type="component" value="Unassembled WGS sequence"/>
</dbReference>
<evidence type="ECO:0000256" key="5">
    <source>
        <dbReference type="PROSITE-ProRule" id="PRU00169"/>
    </source>
</evidence>
<feature type="modified residue" description="4-aspartylphosphate" evidence="5">
    <location>
        <position position="60"/>
    </location>
</feature>
<dbReference type="InterPro" id="IPR058245">
    <property type="entry name" value="NreC/VraR/RcsB-like_REC"/>
</dbReference>
<dbReference type="InterPro" id="IPR016032">
    <property type="entry name" value="Sig_transdc_resp-reg_C-effctor"/>
</dbReference>
<organism evidence="8 9">
    <name type="scientific">Chryseosolibacter histidini</name>
    <dbReference type="NCBI Taxonomy" id="2782349"/>
    <lineage>
        <taxon>Bacteria</taxon>
        <taxon>Pseudomonadati</taxon>
        <taxon>Bacteroidota</taxon>
        <taxon>Cytophagia</taxon>
        <taxon>Cytophagales</taxon>
        <taxon>Chryseotaleaceae</taxon>
        <taxon>Chryseosolibacter</taxon>
    </lineage>
</organism>
<dbReference type="InterPro" id="IPR039420">
    <property type="entry name" value="WalR-like"/>
</dbReference>
<dbReference type="GO" id="GO:0006355">
    <property type="term" value="P:regulation of DNA-templated transcription"/>
    <property type="evidence" value="ECO:0007669"/>
    <property type="project" value="InterPro"/>
</dbReference>
<dbReference type="SUPFAM" id="SSF52172">
    <property type="entry name" value="CheY-like"/>
    <property type="match status" value="1"/>
</dbReference>
<dbReference type="GO" id="GO:0000160">
    <property type="term" value="P:phosphorelay signal transduction system"/>
    <property type="evidence" value="ECO:0007669"/>
    <property type="project" value="InterPro"/>
</dbReference>
<evidence type="ECO:0000313" key="8">
    <source>
        <dbReference type="EMBL" id="MBT1695355.1"/>
    </source>
</evidence>
<dbReference type="Gene3D" id="3.40.50.2300">
    <property type="match status" value="1"/>
</dbReference>
<evidence type="ECO:0000256" key="4">
    <source>
        <dbReference type="ARBA" id="ARBA00023163"/>
    </source>
</evidence>
<dbReference type="PANTHER" id="PTHR43214">
    <property type="entry name" value="TWO-COMPONENT RESPONSE REGULATOR"/>
    <property type="match status" value="1"/>
</dbReference>
<proteinExistence type="predicted"/>
<dbReference type="PRINTS" id="PR00038">
    <property type="entry name" value="HTHLUXR"/>
</dbReference>
<evidence type="ECO:0000259" key="6">
    <source>
        <dbReference type="PROSITE" id="PS50043"/>
    </source>
</evidence>
<dbReference type="AlphaFoldDB" id="A0AAP2DFP5"/>
<dbReference type="RefSeq" id="WP_254158916.1">
    <property type="nucleotide sequence ID" value="NZ_JAHESF010000001.1"/>
</dbReference>
<dbReference type="Pfam" id="PF00196">
    <property type="entry name" value="GerE"/>
    <property type="match status" value="1"/>
</dbReference>
<evidence type="ECO:0000256" key="2">
    <source>
        <dbReference type="ARBA" id="ARBA00023015"/>
    </source>
</evidence>
<dbReference type="PROSITE" id="PS50110">
    <property type="entry name" value="RESPONSE_REGULATORY"/>
    <property type="match status" value="1"/>
</dbReference>
<dbReference type="PROSITE" id="PS50043">
    <property type="entry name" value="HTH_LUXR_2"/>
    <property type="match status" value="1"/>
</dbReference>
<evidence type="ECO:0000259" key="7">
    <source>
        <dbReference type="PROSITE" id="PS50110"/>
    </source>
</evidence>
<feature type="domain" description="HTH luxR-type" evidence="6">
    <location>
        <begin position="144"/>
        <end position="209"/>
    </location>
</feature>
<dbReference type="EMBL" id="JAHESF010000001">
    <property type="protein sequence ID" value="MBT1695355.1"/>
    <property type="molecule type" value="Genomic_DNA"/>
</dbReference>
<dbReference type="InterPro" id="IPR011006">
    <property type="entry name" value="CheY-like_superfamily"/>
</dbReference>
<evidence type="ECO:0000256" key="1">
    <source>
        <dbReference type="ARBA" id="ARBA00022553"/>
    </source>
</evidence>
<keyword evidence="3" id="KW-0238">DNA-binding</keyword>
<dbReference type="SUPFAM" id="SSF46894">
    <property type="entry name" value="C-terminal effector domain of the bipartite response regulators"/>
    <property type="match status" value="1"/>
</dbReference>
<dbReference type="CDD" id="cd06170">
    <property type="entry name" value="LuxR_C_like"/>
    <property type="match status" value="1"/>
</dbReference>
<dbReference type="GO" id="GO:0003677">
    <property type="term" value="F:DNA binding"/>
    <property type="evidence" value="ECO:0007669"/>
    <property type="project" value="UniProtKB-KW"/>
</dbReference>
<reference evidence="8 9" key="1">
    <citation type="submission" date="2021-05" db="EMBL/GenBank/DDBJ databases">
        <title>A Polyphasic approach of four new species of the genus Ohtaekwangia: Ohtaekwangia histidinii sp. nov., Ohtaekwangia cretensis sp. nov., Ohtaekwangia indiensis sp. nov., Ohtaekwangia reichenbachii sp. nov. from diverse environment.</title>
        <authorList>
            <person name="Octaviana S."/>
        </authorList>
    </citation>
    <scope>NUCLEOTIDE SEQUENCE [LARGE SCALE GENOMIC DNA]</scope>
    <source>
        <strain evidence="8 9">PWU4</strain>
    </source>
</reference>
<name>A0AAP2DFP5_9BACT</name>
<dbReference type="SMART" id="SM00448">
    <property type="entry name" value="REC"/>
    <property type="match status" value="1"/>
</dbReference>
<keyword evidence="2" id="KW-0805">Transcription regulation</keyword>
<dbReference type="SMART" id="SM00421">
    <property type="entry name" value="HTH_LUXR"/>
    <property type="match status" value="1"/>
</dbReference>
<dbReference type="PANTHER" id="PTHR43214:SF41">
    <property type="entry name" value="NITRATE_NITRITE RESPONSE REGULATOR PROTEIN NARP"/>
    <property type="match status" value="1"/>
</dbReference>
<protein>
    <submittedName>
        <fullName evidence="8">Response regulator transcription factor</fullName>
    </submittedName>
</protein>
<keyword evidence="4" id="KW-0804">Transcription</keyword>
<keyword evidence="9" id="KW-1185">Reference proteome</keyword>
<evidence type="ECO:0000313" key="9">
    <source>
        <dbReference type="Proteomes" id="UP001319200"/>
    </source>
</evidence>
<dbReference type="Pfam" id="PF00072">
    <property type="entry name" value="Response_reg"/>
    <property type="match status" value="1"/>
</dbReference>
<accession>A0AAP2DFP5</accession>
<gene>
    <name evidence="8" type="ORF">KK083_00615</name>
</gene>
<dbReference type="InterPro" id="IPR001789">
    <property type="entry name" value="Sig_transdc_resp-reg_receiver"/>
</dbReference>